<evidence type="ECO:0000256" key="1">
    <source>
        <dbReference type="ARBA" id="ARBA00004370"/>
    </source>
</evidence>
<feature type="transmembrane region" description="Helical" evidence="5">
    <location>
        <begin position="709"/>
        <end position="728"/>
    </location>
</feature>
<feature type="transmembrane region" description="Helical" evidence="5">
    <location>
        <begin position="100"/>
        <end position="122"/>
    </location>
</feature>
<feature type="transmembrane region" description="Helical" evidence="5">
    <location>
        <begin position="1020"/>
        <end position="1040"/>
    </location>
</feature>
<feature type="transmembrane region" description="Helical" evidence="5">
    <location>
        <begin position="1046"/>
        <end position="1066"/>
    </location>
</feature>
<feature type="transmembrane region" description="Helical" evidence="5">
    <location>
        <begin position="872"/>
        <end position="890"/>
    </location>
</feature>
<dbReference type="PANTHER" id="PTHR26451">
    <property type="entry name" value="G_PROTEIN_RECEP_F1_2 DOMAIN-CONTAINING PROTEIN"/>
    <property type="match status" value="1"/>
</dbReference>
<dbReference type="CDD" id="cd00637">
    <property type="entry name" value="7tm_classA_rhodopsin-like"/>
    <property type="match status" value="4"/>
</dbReference>
<keyword evidence="8" id="KW-1185">Reference proteome</keyword>
<feature type="transmembrane region" description="Helical" evidence="5">
    <location>
        <begin position="276"/>
        <end position="296"/>
    </location>
</feature>
<feature type="transmembrane region" description="Helical" evidence="5">
    <location>
        <begin position="31"/>
        <end position="52"/>
    </location>
</feature>
<evidence type="ECO:0000256" key="4">
    <source>
        <dbReference type="ARBA" id="ARBA00023136"/>
    </source>
</evidence>
<feature type="transmembrane region" description="Helical" evidence="5">
    <location>
        <begin position="199"/>
        <end position="216"/>
    </location>
</feature>
<dbReference type="InterPro" id="IPR052921">
    <property type="entry name" value="GPCR1_Superfamily_Member"/>
</dbReference>
<name>A0ABQ8LKZ3_LABRO</name>
<feature type="transmembrane region" description="Helical" evidence="5">
    <location>
        <begin position="308"/>
        <end position="329"/>
    </location>
</feature>
<feature type="transmembrane region" description="Helical" evidence="5">
    <location>
        <begin position="516"/>
        <end position="535"/>
    </location>
</feature>
<accession>A0ABQ8LKZ3</accession>
<evidence type="ECO:0000256" key="5">
    <source>
        <dbReference type="SAM" id="Phobius"/>
    </source>
</evidence>
<feature type="transmembrane region" description="Helical" evidence="5">
    <location>
        <begin position="555"/>
        <end position="573"/>
    </location>
</feature>
<evidence type="ECO:0000313" key="7">
    <source>
        <dbReference type="EMBL" id="KAI2651338.1"/>
    </source>
</evidence>
<keyword evidence="4 5" id="KW-0472">Membrane</keyword>
<feature type="transmembrane region" description="Helical" evidence="5">
    <location>
        <begin position="143"/>
        <end position="166"/>
    </location>
</feature>
<dbReference type="Pfam" id="PF00001">
    <property type="entry name" value="7tm_1"/>
    <property type="match status" value="4"/>
</dbReference>
<feature type="transmembrane region" description="Helical" evidence="5">
    <location>
        <begin position="237"/>
        <end position="256"/>
    </location>
</feature>
<dbReference type="EMBL" id="JACTAM010000021">
    <property type="protein sequence ID" value="KAI2651338.1"/>
    <property type="molecule type" value="Genomic_DNA"/>
</dbReference>
<keyword evidence="7" id="KW-0675">Receptor</keyword>
<evidence type="ECO:0000256" key="3">
    <source>
        <dbReference type="ARBA" id="ARBA00022989"/>
    </source>
</evidence>
<feature type="domain" description="G-protein coupled receptors family 1 profile" evidence="6">
    <location>
        <begin position="360"/>
        <end position="611"/>
    </location>
</feature>
<gene>
    <name evidence="7" type="ORF">H4Q32_019394</name>
</gene>
<evidence type="ECO:0000256" key="2">
    <source>
        <dbReference type="ARBA" id="ARBA00022692"/>
    </source>
</evidence>
<keyword evidence="2 5" id="KW-0812">Transmembrane</keyword>
<feature type="transmembrane region" description="Helical" evidence="5">
    <location>
        <begin position="1101"/>
        <end position="1124"/>
    </location>
</feature>
<organism evidence="7 8">
    <name type="scientific">Labeo rohita</name>
    <name type="common">Indian major carp</name>
    <name type="synonym">Cyprinus rohita</name>
    <dbReference type="NCBI Taxonomy" id="84645"/>
    <lineage>
        <taxon>Eukaryota</taxon>
        <taxon>Metazoa</taxon>
        <taxon>Chordata</taxon>
        <taxon>Craniata</taxon>
        <taxon>Vertebrata</taxon>
        <taxon>Euteleostomi</taxon>
        <taxon>Actinopterygii</taxon>
        <taxon>Neopterygii</taxon>
        <taxon>Teleostei</taxon>
        <taxon>Ostariophysi</taxon>
        <taxon>Cypriniformes</taxon>
        <taxon>Cyprinidae</taxon>
        <taxon>Labeoninae</taxon>
        <taxon>Labeonini</taxon>
        <taxon>Labeo</taxon>
    </lineage>
</organism>
<keyword evidence="3 5" id="KW-1133">Transmembrane helix</keyword>
<feature type="transmembrane region" description="Helical" evidence="5">
    <location>
        <begin position="778"/>
        <end position="798"/>
    </location>
</feature>
<feature type="transmembrane region" description="Helical" evidence="5">
    <location>
        <begin position="459"/>
        <end position="482"/>
    </location>
</feature>
<feature type="transmembrane region" description="Helical" evidence="5">
    <location>
        <begin position="380"/>
        <end position="401"/>
    </location>
</feature>
<feature type="transmembrane region" description="Helical" evidence="5">
    <location>
        <begin position="804"/>
        <end position="821"/>
    </location>
</feature>
<comment type="subcellular location">
    <subcellularLocation>
        <location evidence="1">Membrane</location>
    </subcellularLocation>
</comment>
<reference evidence="7 8" key="1">
    <citation type="submission" date="2022-01" db="EMBL/GenBank/DDBJ databases">
        <title>A high-quality chromosome-level genome assembly of rohu carp, Labeo rohita.</title>
        <authorList>
            <person name="Arick M.A. II"/>
            <person name="Hsu C.-Y."/>
            <person name="Magbanua Z."/>
            <person name="Pechanova O."/>
            <person name="Grover C."/>
            <person name="Miller E."/>
            <person name="Thrash A."/>
            <person name="Ezzel L."/>
            <person name="Alam S."/>
            <person name="Benzie J."/>
            <person name="Hamilton M."/>
            <person name="Karsi A."/>
            <person name="Lawrence M.L."/>
            <person name="Peterson D.G."/>
        </authorList>
    </citation>
    <scope>NUCLEOTIDE SEQUENCE [LARGE SCALE GENOMIC DNA]</scope>
    <source>
        <strain evidence="8">BAU-BD-2019</strain>
        <tissue evidence="7">Blood</tissue>
    </source>
</reference>
<protein>
    <submittedName>
        <fullName evidence="7">Odorant receptor 131-2</fullName>
    </submittedName>
</protein>
<feature type="domain" description="G-protein coupled receptors family 1 profile" evidence="6">
    <location>
        <begin position="1000"/>
        <end position="1249"/>
    </location>
</feature>
<feature type="transmembrane region" description="Helical" evidence="5">
    <location>
        <begin position="1193"/>
        <end position="1212"/>
    </location>
</feature>
<feature type="transmembrane region" description="Helical" evidence="5">
    <location>
        <begin position="833"/>
        <end position="852"/>
    </location>
</feature>
<feature type="domain" description="G-protein coupled receptors family 1 profile" evidence="6">
    <location>
        <begin position="678"/>
        <end position="928"/>
    </location>
</feature>
<evidence type="ECO:0000259" key="6">
    <source>
        <dbReference type="PROSITE" id="PS50262"/>
    </source>
</evidence>
<feature type="transmembrane region" description="Helical" evidence="5">
    <location>
        <begin position="593"/>
        <end position="613"/>
    </location>
</feature>
<feature type="transmembrane region" description="Helical" evidence="5">
    <location>
        <begin position="666"/>
        <end position="688"/>
    </location>
</feature>
<evidence type="ECO:0000313" key="8">
    <source>
        <dbReference type="Proteomes" id="UP000830375"/>
    </source>
</evidence>
<dbReference type="Proteomes" id="UP000830375">
    <property type="component" value="Unassembled WGS sequence"/>
</dbReference>
<dbReference type="Gene3D" id="1.20.1070.10">
    <property type="entry name" value="Rhodopsin 7-helix transmembrane proteins"/>
    <property type="match status" value="4"/>
</dbReference>
<feature type="transmembrane region" description="Helical" evidence="5">
    <location>
        <begin position="1155"/>
        <end position="1172"/>
    </location>
</feature>
<feature type="transmembrane region" description="Helical" evidence="5">
    <location>
        <begin position="987"/>
        <end position="1008"/>
    </location>
</feature>
<dbReference type="InterPro" id="IPR000276">
    <property type="entry name" value="GPCR_Rhodpsn"/>
</dbReference>
<proteinExistence type="predicted"/>
<feature type="domain" description="G-protein coupled receptors family 1 profile" evidence="6">
    <location>
        <begin position="44"/>
        <end position="294"/>
    </location>
</feature>
<dbReference type="PROSITE" id="PS50262">
    <property type="entry name" value="G_PROTEIN_RECEP_F1_2"/>
    <property type="match status" value="4"/>
</dbReference>
<dbReference type="SUPFAM" id="SSF81321">
    <property type="entry name" value="Family A G protein-coupled receptor-like"/>
    <property type="match status" value="4"/>
</dbReference>
<feature type="transmembrane region" description="Helical" evidence="5">
    <location>
        <begin position="349"/>
        <end position="368"/>
    </location>
</feature>
<feature type="transmembrane region" description="Helical" evidence="5">
    <location>
        <begin position="1232"/>
        <end position="1251"/>
    </location>
</feature>
<feature type="transmembrane region" description="Helical" evidence="5">
    <location>
        <begin position="64"/>
        <end position="94"/>
    </location>
</feature>
<dbReference type="PANTHER" id="PTHR26451:SF866">
    <property type="entry name" value="ODORANT RECEPTOR-RELATED"/>
    <property type="match status" value="1"/>
</dbReference>
<sequence>MAGSNGTIGDVSFTHQQVFKLDMDAATSSKTAVAVLTSLFFCFVNCVMLFALRSKRIFYETPRYILFGHMLMNDSVLLLVTTIMYTLALCFLPIPKSICTLLVFISYCTFFNAPLTLALMSLERYVAICFPLRHCSIATPKRTGIAIAVIWLLSSINIISDIILALTVNPNYLADIAFCTLEKLFIAKWQIDKSQGFDVLYFVSVAVTIIFTYISIMITARSVSSDKDSAKKALKTVLLHLIQLGLCLTSFLYATIERTLYTVIGSGSSLFINLRYLNYLIVLILPRCLSPLIYGMRDEAVWPLFKYFFCYCSGKLMAGSNGTTGDVFFYYQQVVIVEMDAGLSTKTAVAVLTSLFFCFVNSMMFFTLRSKRIFYETPRYILFGHMLMNDSVLLLGTTILYTVGLSFIPMPNSICTLLVFVCYCTFRNAPLTLALMSLERYVAICFPLRHCNIATAKRTGITIAVIWFLSSINIIIDIILVLTIKPDFLAGIIFCTLEKKLYLFKWQLDKLQAFDVLYFVSVTVIIIFTYISIMITARSVSSDKDSAKKALKTVLLHLIQLGLCLTSFLYATIERTLYMMTGSNYSLFVNLRYLNFLIILILPRCLSPLIYGMRDEAVWPLFKYFFCYRSGKLMAGSNGTTEDISFLTYQQIYKLDLDAGLSTKTAVAVLTSLFFCFVNCVMFFTLGSKRIFYETPRYILFGHMLMNDSVLLLVTTIMYTVALCFLPIPKSICTLLVFISHCTFRNAPLTLALMSLERYVAICFPLRHCDIATPKRTGIALGIIWFLSSINFITDIIFVLVVDTSYLAGILFCTLEKLFLFKWQLDKYQAFDVLYFVSVTVIIIFTYISIMITARSVSSDKDSAKKALKTVLLHLIQLGLCLTSFLYTIIERTLYMMTGTSSSLFINLIYLNYLIVLILPRCLSPLIYGMRDEAVWPLFKYFFCCRSGRVRPSVILMAGFNGTAEEVSFLYQQIFKVEIDAGPITRISVLMLISVFFFFVNCVMFFALRSKRIFYEVPRYILFGHMLMNDSVLLIITTVVYVMGTYYLQVTRALCTLLVIISYCTFRNAPLTLALMSLERYVAICFPLRHCNIATPKRTGIALGILWVLSSVNIITDIIFVLIINPSLFVEVLFCTQEKLYLFKWQLDKTQGFDVLYFVSVAVIIIFTYISIMITARSVSSDKDSAKKALKTVLLHLIQLGLCLTSFLYATINKALYTVSDSSNLFINLRYLNFLTLLMLPRCLSPLIYGMRDEAVWPLFKFYFCYRSGKIRPSVNIH</sequence>
<dbReference type="InterPro" id="IPR017452">
    <property type="entry name" value="GPCR_Rhodpsn_7TM"/>
</dbReference>
<comment type="caution">
    <text evidence="7">The sequence shown here is derived from an EMBL/GenBank/DDBJ whole genome shotgun (WGS) entry which is preliminary data.</text>
</comment>